<protein>
    <submittedName>
        <fullName evidence="9">CusA/CzcA family heavy metal efflux RND transporter</fullName>
    </submittedName>
</protein>
<dbReference type="Gene3D" id="1.20.1600.10">
    <property type="entry name" value="Outer membrane efflux proteins (OEP)"/>
    <property type="match status" value="1"/>
</dbReference>
<feature type="transmembrane region" description="Helical" evidence="8">
    <location>
        <begin position="1045"/>
        <end position="1063"/>
    </location>
</feature>
<dbReference type="NCBIfam" id="TIGR00914">
    <property type="entry name" value="2A0601"/>
    <property type="match status" value="1"/>
</dbReference>
<keyword evidence="10" id="KW-1185">Reference proteome</keyword>
<dbReference type="SUPFAM" id="SSF56954">
    <property type="entry name" value="Outer membrane efflux proteins (OEP)"/>
    <property type="match status" value="1"/>
</dbReference>
<feature type="transmembrane region" description="Helical" evidence="8">
    <location>
        <begin position="12"/>
        <end position="29"/>
    </location>
</feature>
<sequence>MLTKIIEFSVRNKLIVGLFIIALIAYGSYEAIRLPIDAVPDITNNQVQVITIAPSFGATDIERLVTFPIEQANSNISGMKEIRSFSRFGLSLVTIVFNDDIDVYWARQQVAERLQQVQGQIPPGIGTPTLGPISTGLGEIYQYVVKPKKGYEKKFDVTELRTIQDWIVRRQLIGVKGVAEVSSFGGRLKQYEIAINPNKLNAYGITINDVFDAVENNNQNTGGAYIEKGPTVLYIRSEGLIGTTGDIENIAIAGKNNVPLFIRDVAEVKTGYATRYGAMCYNDEGEVSGAIVMMLKGANSSEVIKNVKERIAKIQKTLPEGVEIEPFLDRTKMVNNAIGTVEQNLLEGALIVVFVLVVFLGNFRAGLLVASVIPLAMLFAICMMNLFGVSGNLMSLGALDFGLIVDGAVIIVEAVMHQLSVKARNKDGFTTLTTLQMDDTVKSSASKMMNSAVFGQIIILIVYLPIFTLQGIEGKMFKPMAQTVAFALLGAFILSLTYIPMMSAFFLSKRSKLAKNLSDRLMQRLENIYQHRLAKVLRFPKTVLASVLLLFVSAIITVTFLGGEFIPALEEGDFAVDTRVLTGSNLNTTIESTQKAAHILKTRFPEVLKVVTKIGSGEVPTDPMPMEASDMMVILKDKKEWTSAHTFNELSEKISKALEDVPGITAGFQYPVQMRFNELMTGARQDVVLKIFGENLDTLAITASKLGKIITTVNGATNLYIEPVTGLPQVVIAYNRPAIAQHHLSIADVNKVVNTAFAGQSAGLVFEQEKRFDLVVRVDQGQRKDVEDIQNLLIPAPDGTQIPLQQLADVQIKNGPNQIQREDTKRRIVVGFNVKGRDVQSIVNELQAKINKGVKLPVGYYVTYGGAFENLNQAKDRLMIAVPVSLLLIFILLFFAFNSVKQGLLIYTAIPLSAIGGVFFLALRGMPFSISAGVGFIALFGVAVLNGIVLIAEFNRLKNNGMKNLSHIVLKGTRSRLRPVLMTAFVASLGFLPMAVSNGAGAEVQRPLATVVIGGLLVATFLTLFVLPLLYILFEKGIPVNRLKIKGSLTIMVCLFMLSTVNAQEKISLEDALKMAVANNNTVKHEKLNAAYAEALIKSSADIPKTSVFGETGQINSAYNDTRFGISQTITFPTVYKRQKQLFTEQWKSSLLNAALKENEVRKAVTQVFYTVLYLKEKEALLLRADTLFSDFYEKASLILQKGESNVLEKATAETQRAAIHMQLKQLQQELQGTLLQFQVLLNTESVLMPESQDIKAGLIAINEGIENNVYLKLLQQEQKSAAAQKQLEKSQKLPDLTVGYFNNSFKGMGPDNSFYYSNDRFSSVQLGLEIPIFTRSQNAKIKAAGIAVNMAENQYQTQLQLIKSQYQNLLLAYTTASEILDYYQDSGLKNAFLISQTAKSQFVNGEINFLDFVMLANQAIAIQNDYLEAVKAFNDTIIEINSITSN</sequence>
<dbReference type="PANTHER" id="PTHR32063">
    <property type="match status" value="1"/>
</dbReference>
<evidence type="ECO:0000256" key="3">
    <source>
        <dbReference type="ARBA" id="ARBA00022448"/>
    </source>
</evidence>
<dbReference type="InterPro" id="IPR001036">
    <property type="entry name" value="Acrflvin-R"/>
</dbReference>
<feature type="transmembrane region" description="Helical" evidence="8">
    <location>
        <begin position="1008"/>
        <end position="1033"/>
    </location>
</feature>
<evidence type="ECO:0000256" key="4">
    <source>
        <dbReference type="ARBA" id="ARBA00022475"/>
    </source>
</evidence>
<accession>A0ABU9I1Q7</accession>
<evidence type="ECO:0000256" key="7">
    <source>
        <dbReference type="ARBA" id="ARBA00023136"/>
    </source>
</evidence>
<feature type="transmembrane region" description="Helical" evidence="8">
    <location>
        <begin position="367"/>
        <end position="387"/>
    </location>
</feature>
<comment type="caution">
    <text evidence="9">The sequence shown here is derived from an EMBL/GenBank/DDBJ whole genome shotgun (WGS) entry which is preliminary data.</text>
</comment>
<keyword evidence="7 8" id="KW-0472">Membrane</keyword>
<feature type="transmembrane region" description="Helical" evidence="8">
    <location>
        <begin position="878"/>
        <end position="897"/>
    </location>
</feature>
<keyword evidence="3" id="KW-0813">Transport</keyword>
<dbReference type="SUPFAM" id="SSF82866">
    <property type="entry name" value="Multidrug efflux transporter AcrB transmembrane domain"/>
    <property type="match status" value="2"/>
</dbReference>
<dbReference type="PANTHER" id="PTHR32063:SF24">
    <property type="entry name" value="CATION EFFLUX SYSTEM (ACRB_ACRD_ACRF FAMILY)"/>
    <property type="match status" value="1"/>
</dbReference>
<feature type="transmembrane region" description="Helical" evidence="8">
    <location>
        <begin position="975"/>
        <end position="996"/>
    </location>
</feature>
<evidence type="ECO:0000256" key="6">
    <source>
        <dbReference type="ARBA" id="ARBA00022989"/>
    </source>
</evidence>
<feature type="transmembrane region" description="Helical" evidence="8">
    <location>
        <begin position="904"/>
        <end position="923"/>
    </location>
</feature>
<reference evidence="9 10" key="1">
    <citation type="submission" date="2024-04" db="EMBL/GenBank/DDBJ databases">
        <title>Flavobacterium sp. DGU11 16S ribosomal RNA gene Genome sequencing and assembly.</title>
        <authorList>
            <person name="Park S."/>
        </authorList>
    </citation>
    <scope>NUCLEOTIDE SEQUENCE [LARGE SCALE GENOMIC DNA]</scope>
    <source>
        <strain evidence="9 10">DGU11</strain>
    </source>
</reference>
<dbReference type="Gene3D" id="3.30.70.1440">
    <property type="entry name" value="Multidrug efflux transporter AcrB pore domain"/>
    <property type="match status" value="1"/>
</dbReference>
<feature type="transmembrane region" description="Helical" evidence="8">
    <location>
        <begin position="929"/>
        <end position="954"/>
    </location>
</feature>
<evidence type="ECO:0000256" key="2">
    <source>
        <dbReference type="ARBA" id="ARBA00010942"/>
    </source>
</evidence>
<dbReference type="Gene3D" id="3.30.70.1430">
    <property type="entry name" value="Multidrug efflux transporter AcrB pore domain"/>
    <property type="match status" value="2"/>
</dbReference>
<dbReference type="Pfam" id="PF00873">
    <property type="entry name" value="ACR_tran"/>
    <property type="match status" value="1"/>
</dbReference>
<evidence type="ECO:0000256" key="8">
    <source>
        <dbReference type="SAM" id="Phobius"/>
    </source>
</evidence>
<evidence type="ECO:0000256" key="5">
    <source>
        <dbReference type="ARBA" id="ARBA00022692"/>
    </source>
</evidence>
<keyword evidence="5 8" id="KW-0812">Transmembrane</keyword>
<dbReference type="Proteomes" id="UP001464555">
    <property type="component" value="Unassembled WGS sequence"/>
</dbReference>
<feature type="transmembrane region" description="Helical" evidence="8">
    <location>
        <begin position="542"/>
        <end position="562"/>
    </location>
</feature>
<dbReference type="Gene3D" id="1.20.1640.10">
    <property type="entry name" value="Multidrug efflux transporter AcrB transmembrane domain"/>
    <property type="match status" value="2"/>
</dbReference>
<dbReference type="SUPFAM" id="SSF82693">
    <property type="entry name" value="Multidrug efflux transporter AcrB pore domain, PN1, PN2, PC1 and PC2 subdomains"/>
    <property type="match status" value="2"/>
</dbReference>
<feature type="transmembrane region" description="Helical" evidence="8">
    <location>
        <begin position="344"/>
        <end position="360"/>
    </location>
</feature>
<proteinExistence type="inferred from homology"/>
<name>A0ABU9I1Q7_9FLAO</name>
<evidence type="ECO:0000256" key="1">
    <source>
        <dbReference type="ARBA" id="ARBA00004651"/>
    </source>
</evidence>
<keyword evidence="4" id="KW-1003">Cell membrane</keyword>
<comment type="similarity">
    <text evidence="2">Belongs to the resistance-nodulation-cell division (RND) (TC 2.A.6) family.</text>
</comment>
<dbReference type="EMBL" id="JBBYHR010000012">
    <property type="protein sequence ID" value="MEL1246161.1"/>
    <property type="molecule type" value="Genomic_DNA"/>
</dbReference>
<keyword evidence="6 8" id="KW-1133">Transmembrane helix</keyword>
<evidence type="ECO:0000313" key="9">
    <source>
        <dbReference type="EMBL" id="MEL1246161.1"/>
    </source>
</evidence>
<dbReference type="PRINTS" id="PR00702">
    <property type="entry name" value="ACRIFLAVINRP"/>
</dbReference>
<dbReference type="Gene3D" id="3.30.70.1320">
    <property type="entry name" value="Multidrug efflux transporter AcrB pore domain like"/>
    <property type="match status" value="1"/>
</dbReference>
<organism evidence="9 10">
    <name type="scientific">Flavobacterium arundinis</name>
    <dbReference type="NCBI Taxonomy" id="3139143"/>
    <lineage>
        <taxon>Bacteria</taxon>
        <taxon>Pseudomonadati</taxon>
        <taxon>Bacteroidota</taxon>
        <taxon>Flavobacteriia</taxon>
        <taxon>Flavobacteriales</taxon>
        <taxon>Flavobacteriaceae</taxon>
        <taxon>Flavobacterium</taxon>
    </lineage>
</organism>
<feature type="transmembrane region" description="Helical" evidence="8">
    <location>
        <begin position="452"/>
        <end position="472"/>
    </location>
</feature>
<dbReference type="SUPFAM" id="SSF82714">
    <property type="entry name" value="Multidrug efflux transporter AcrB TolC docking domain, DN and DC subdomains"/>
    <property type="match status" value="2"/>
</dbReference>
<dbReference type="RefSeq" id="WP_341698455.1">
    <property type="nucleotide sequence ID" value="NZ_JBBYHR010000012.1"/>
</dbReference>
<feature type="transmembrane region" description="Helical" evidence="8">
    <location>
        <begin position="484"/>
        <end position="507"/>
    </location>
</feature>
<dbReference type="InterPro" id="IPR004763">
    <property type="entry name" value="CusA-like"/>
</dbReference>
<dbReference type="InterPro" id="IPR027463">
    <property type="entry name" value="AcrB_DN_DC_subdom"/>
</dbReference>
<dbReference type="Gene3D" id="3.30.2090.10">
    <property type="entry name" value="Multidrug efflux transporter AcrB TolC docking domain, DN and DC subdomains"/>
    <property type="match status" value="2"/>
</dbReference>
<gene>
    <name evidence="9" type="ORF">AAEO56_17945</name>
</gene>
<feature type="transmembrane region" description="Helical" evidence="8">
    <location>
        <begin position="393"/>
        <end position="416"/>
    </location>
</feature>
<evidence type="ECO:0000313" key="10">
    <source>
        <dbReference type="Proteomes" id="UP001464555"/>
    </source>
</evidence>
<comment type="subcellular location">
    <subcellularLocation>
        <location evidence="1">Cell membrane</location>
        <topology evidence="1">Multi-pass membrane protein</topology>
    </subcellularLocation>
</comment>